<proteinExistence type="predicted"/>
<name>A0A371GNG0_MUCPR</name>
<organism evidence="1 2">
    <name type="scientific">Mucuna pruriens</name>
    <name type="common">Velvet bean</name>
    <name type="synonym">Dolichos pruriens</name>
    <dbReference type="NCBI Taxonomy" id="157652"/>
    <lineage>
        <taxon>Eukaryota</taxon>
        <taxon>Viridiplantae</taxon>
        <taxon>Streptophyta</taxon>
        <taxon>Embryophyta</taxon>
        <taxon>Tracheophyta</taxon>
        <taxon>Spermatophyta</taxon>
        <taxon>Magnoliopsida</taxon>
        <taxon>eudicotyledons</taxon>
        <taxon>Gunneridae</taxon>
        <taxon>Pentapetalae</taxon>
        <taxon>rosids</taxon>
        <taxon>fabids</taxon>
        <taxon>Fabales</taxon>
        <taxon>Fabaceae</taxon>
        <taxon>Papilionoideae</taxon>
        <taxon>50 kb inversion clade</taxon>
        <taxon>NPAAA clade</taxon>
        <taxon>indigoferoid/millettioid clade</taxon>
        <taxon>Phaseoleae</taxon>
        <taxon>Mucuna</taxon>
    </lineage>
</organism>
<dbReference type="Proteomes" id="UP000257109">
    <property type="component" value="Unassembled WGS sequence"/>
</dbReference>
<reference evidence="1" key="1">
    <citation type="submission" date="2018-05" db="EMBL/GenBank/DDBJ databases">
        <title>Draft genome of Mucuna pruriens seed.</title>
        <authorList>
            <person name="Nnadi N.E."/>
            <person name="Vos R."/>
            <person name="Hasami M.H."/>
            <person name="Devisetty U.K."/>
            <person name="Aguiy J.C."/>
        </authorList>
    </citation>
    <scope>NUCLEOTIDE SEQUENCE [LARGE SCALE GENOMIC DNA]</scope>
    <source>
        <strain evidence="1">JCA_2017</strain>
    </source>
</reference>
<gene>
    <name evidence="1" type="ORF">CR513_25814</name>
</gene>
<evidence type="ECO:0000313" key="2">
    <source>
        <dbReference type="Proteomes" id="UP000257109"/>
    </source>
</evidence>
<comment type="caution">
    <text evidence="1">The sequence shown here is derived from an EMBL/GenBank/DDBJ whole genome shotgun (WGS) entry which is preliminary data.</text>
</comment>
<keyword evidence="2" id="KW-1185">Reference proteome</keyword>
<sequence>MPPNYGGSTTFNVIDLTTCDIGVEEPILKANSLQEGEDDAYTKMTDPTLEGPITHSRLRRIQEEVQHHSYYRIAFRQSIVPLHVRELSLLSLGLSKDPILISYNKNSFLGAQLPFTQVKGDLNILGVLHDLGGLRDLRVFGCKVRMLIHAREHVPFEEMRQATKEFGNGIYGEQAISFHILEPFMSTKDAFLLVLRGTQASNLRSNSLQEGKDDMNMGEMSY</sequence>
<protein>
    <submittedName>
        <fullName evidence="1">Uncharacterized protein</fullName>
    </submittedName>
</protein>
<accession>A0A371GNG0</accession>
<evidence type="ECO:0000313" key="1">
    <source>
        <dbReference type="EMBL" id="RDX92108.1"/>
    </source>
</evidence>
<feature type="non-terminal residue" evidence="1">
    <location>
        <position position="1"/>
    </location>
</feature>
<dbReference type="EMBL" id="QJKJ01004948">
    <property type="protein sequence ID" value="RDX92108.1"/>
    <property type="molecule type" value="Genomic_DNA"/>
</dbReference>
<dbReference type="AlphaFoldDB" id="A0A371GNG0"/>